<feature type="domain" description="DSBA-like thioredoxin" evidence="2">
    <location>
        <begin position="3"/>
        <end position="204"/>
    </location>
</feature>
<name>A0A1W5ZS86_9BACI</name>
<evidence type="ECO:0000313" key="3">
    <source>
        <dbReference type="EMBL" id="ARI76152.1"/>
    </source>
</evidence>
<dbReference type="AlphaFoldDB" id="A0A1W5ZS86"/>
<evidence type="ECO:0000313" key="4">
    <source>
        <dbReference type="Proteomes" id="UP000192527"/>
    </source>
</evidence>
<dbReference type="Proteomes" id="UP000192527">
    <property type="component" value="Chromosome"/>
</dbReference>
<dbReference type="OrthoDB" id="9799122at2"/>
<gene>
    <name evidence="3" type="ORF">HM131_04570</name>
</gene>
<dbReference type="PANTHER" id="PTHR13887:SF41">
    <property type="entry name" value="THIOREDOXIN SUPERFAMILY PROTEIN"/>
    <property type="match status" value="1"/>
</dbReference>
<dbReference type="STRING" id="402384.HM131_04570"/>
<feature type="region of interest" description="Disordered" evidence="1">
    <location>
        <begin position="211"/>
        <end position="241"/>
    </location>
</feature>
<accession>A0A1W5ZS86</accession>
<dbReference type="KEGG" id="hmn:HM131_04570"/>
<proteinExistence type="predicted"/>
<dbReference type="CDD" id="cd03024">
    <property type="entry name" value="DsbA_FrnE"/>
    <property type="match status" value="1"/>
</dbReference>
<dbReference type="InterPro" id="IPR036249">
    <property type="entry name" value="Thioredoxin-like_sf"/>
</dbReference>
<dbReference type="PANTHER" id="PTHR13887">
    <property type="entry name" value="GLUTATHIONE S-TRANSFERASE KAPPA"/>
    <property type="match status" value="1"/>
</dbReference>
<sequence length="241" mass="26893">MKIEVWSDFVCPFCYIGKRRLEEALSQLPESAEVEVEYKSFELDPEAKRNTGQNMHEKLAAKYGKSVDEAKEMTRNMTEQAKMVGLDFHFDTMIPTNTFDAHRVAKFAETKGLGKEVTEQFFKGVLTESKDLGDHKTIADLAREVGLDRGEVDGVLEGSDYTEVVRAEENEAYQIGVQGVPFFVINRKYAVSGAQPTEVFVQGLQKALDEEKKSSPFEDLSTEADAACTEDGCEVPPNDAK</sequence>
<evidence type="ECO:0000256" key="1">
    <source>
        <dbReference type="SAM" id="MobiDB-lite"/>
    </source>
</evidence>
<keyword evidence="4" id="KW-1185">Reference proteome</keyword>
<dbReference type="Pfam" id="PF01323">
    <property type="entry name" value="DSBA"/>
    <property type="match status" value="1"/>
</dbReference>
<protein>
    <submittedName>
        <fullName evidence="3">Disulfide bond formation protein DsbA</fullName>
    </submittedName>
</protein>
<dbReference type="Gene3D" id="3.40.30.10">
    <property type="entry name" value="Glutaredoxin"/>
    <property type="match status" value="1"/>
</dbReference>
<dbReference type="RefSeq" id="WP_085028404.1">
    <property type="nucleotide sequence ID" value="NZ_CP020772.1"/>
</dbReference>
<reference evidence="3 4" key="1">
    <citation type="submission" date="2017-04" db="EMBL/GenBank/DDBJ databases">
        <title>The whole genome sequencing and assembly of Halobacillus mangrovi strain.</title>
        <authorList>
            <person name="Lee S.-J."/>
            <person name="Park M.-K."/>
            <person name="Kim J.-Y."/>
            <person name="Lee Y.-J."/>
            <person name="Yi H."/>
            <person name="Bahn Y.-S."/>
            <person name="Kim J.F."/>
            <person name="Lee D.-W."/>
        </authorList>
    </citation>
    <scope>NUCLEOTIDE SEQUENCE [LARGE SCALE GENOMIC DNA]</scope>
    <source>
        <strain evidence="3 4">KTB 131</strain>
    </source>
</reference>
<dbReference type="SUPFAM" id="SSF52833">
    <property type="entry name" value="Thioredoxin-like"/>
    <property type="match status" value="1"/>
</dbReference>
<organism evidence="3 4">
    <name type="scientific">Halobacillus mangrovi</name>
    <dbReference type="NCBI Taxonomy" id="402384"/>
    <lineage>
        <taxon>Bacteria</taxon>
        <taxon>Bacillati</taxon>
        <taxon>Bacillota</taxon>
        <taxon>Bacilli</taxon>
        <taxon>Bacillales</taxon>
        <taxon>Bacillaceae</taxon>
        <taxon>Halobacillus</taxon>
    </lineage>
</organism>
<dbReference type="GO" id="GO:0016491">
    <property type="term" value="F:oxidoreductase activity"/>
    <property type="evidence" value="ECO:0007669"/>
    <property type="project" value="InterPro"/>
</dbReference>
<dbReference type="EMBL" id="CP020772">
    <property type="protein sequence ID" value="ARI76152.1"/>
    <property type="molecule type" value="Genomic_DNA"/>
</dbReference>
<dbReference type="InterPro" id="IPR001853">
    <property type="entry name" value="DSBA-like_thioredoxin_dom"/>
</dbReference>
<evidence type="ECO:0000259" key="2">
    <source>
        <dbReference type="Pfam" id="PF01323"/>
    </source>
</evidence>